<evidence type="ECO:0000313" key="3">
    <source>
        <dbReference type="Proteomes" id="UP000011116"/>
    </source>
</evidence>
<dbReference type="Gene3D" id="1.20.1280.50">
    <property type="match status" value="1"/>
</dbReference>
<dbReference type="SMART" id="SM00256">
    <property type="entry name" value="FBOX"/>
    <property type="match status" value="1"/>
</dbReference>
<reference evidence="3" key="1">
    <citation type="journal article" date="2012" name="Nature">
        <title>A physical, genetic and functional sequence assembly of the barley genome.</title>
        <authorList>
            <consortium name="The International Barley Genome Sequencing Consortium"/>
            <person name="Mayer K.F."/>
            <person name="Waugh R."/>
            <person name="Brown J.W."/>
            <person name="Schulman A."/>
            <person name="Langridge P."/>
            <person name="Platzer M."/>
            <person name="Fincher G.B."/>
            <person name="Muehlbauer G.J."/>
            <person name="Sato K."/>
            <person name="Close T.J."/>
            <person name="Wise R.P."/>
            <person name="Stein N."/>
        </authorList>
    </citation>
    <scope>NUCLEOTIDE SEQUENCE [LARGE SCALE GENOMIC DNA]</scope>
    <source>
        <strain evidence="3">cv. Morex</strain>
    </source>
</reference>
<dbReference type="PANTHER" id="PTHR34591">
    <property type="entry name" value="OS03G0653100 PROTEIN-RELATED"/>
    <property type="match status" value="1"/>
</dbReference>
<dbReference type="Gramene" id="HORVU.MOREX.r3.7HG0648070.1">
    <property type="protein sequence ID" value="HORVU.MOREX.r3.7HG0648070.1"/>
    <property type="gene ID" value="HORVU.MOREX.r3.7HG0648070"/>
</dbReference>
<reference evidence="2" key="3">
    <citation type="submission" date="2022-01" db="UniProtKB">
        <authorList>
            <consortium name="EnsemblPlants"/>
        </authorList>
    </citation>
    <scope>IDENTIFICATION</scope>
    <source>
        <strain evidence="2">subsp. vulgare</strain>
    </source>
</reference>
<dbReference type="SUPFAM" id="SSF81383">
    <property type="entry name" value="F-box domain"/>
    <property type="match status" value="1"/>
</dbReference>
<sequence>MDQTEALPDDALAAILGRLPPRDLAACRCVRKAWRPIVDALGLLLPHVVPLTLRGLFLNYGNRARPRFFARPAAPSTRQPAVDGDLGFLPHYGSGSRRIVDHCNGLLLYRDRRRLSVVNPATSRWEDLSWEDDDGCHDACLVFDPAVSLHYEVFSVRLEPRKVIGNPAERDLIECPWTLDVFSSSTRQWQKRLFVREADAPETATNLQLDPGEPRSMSCSRSVYWRGSLYLLHCCGAFVVRLSLSDRKYRVLKTPINIEECKQARPYIGKSKKGVYFASMHDRFRLKVWTLMESSERVYWMSKNHIDLEACATIKSHGSHNMEGTEKTWVLDDDDDGNNARTMRENLDWDSDDDNIVNIEDAYEGICNDICFLGFHPYKEVIFLGLTSSKGGIGVACHLNSSKFQYLGILSQHTYWLGIQGSFPYTPCITGHLLKRFRE</sequence>
<accession>A0A8I6Y8F3</accession>
<evidence type="ECO:0000259" key="1">
    <source>
        <dbReference type="SMART" id="SM00256"/>
    </source>
</evidence>
<organism evidence="2 3">
    <name type="scientific">Hordeum vulgare subsp. vulgare</name>
    <name type="common">Domesticated barley</name>
    <dbReference type="NCBI Taxonomy" id="112509"/>
    <lineage>
        <taxon>Eukaryota</taxon>
        <taxon>Viridiplantae</taxon>
        <taxon>Streptophyta</taxon>
        <taxon>Embryophyta</taxon>
        <taxon>Tracheophyta</taxon>
        <taxon>Spermatophyta</taxon>
        <taxon>Magnoliopsida</taxon>
        <taxon>Liliopsida</taxon>
        <taxon>Poales</taxon>
        <taxon>Poaceae</taxon>
        <taxon>BOP clade</taxon>
        <taxon>Pooideae</taxon>
        <taxon>Triticodae</taxon>
        <taxon>Triticeae</taxon>
        <taxon>Hordeinae</taxon>
        <taxon>Hordeum</taxon>
    </lineage>
</organism>
<dbReference type="Pfam" id="PF12937">
    <property type="entry name" value="F-box-like"/>
    <property type="match status" value="1"/>
</dbReference>
<evidence type="ECO:0000313" key="2">
    <source>
        <dbReference type="EnsemblPlants" id="HORVU.MOREX.r3.7HG0648070.1"/>
    </source>
</evidence>
<name>A0A8I6Y8F3_HORVV</name>
<dbReference type="AlphaFoldDB" id="A0A8I6Y8F3"/>
<dbReference type="InterPro" id="IPR036047">
    <property type="entry name" value="F-box-like_dom_sf"/>
</dbReference>
<dbReference type="InterPro" id="IPR001810">
    <property type="entry name" value="F-box_dom"/>
</dbReference>
<dbReference type="Proteomes" id="UP000011116">
    <property type="component" value="Chromosome 7H"/>
</dbReference>
<dbReference type="EnsemblPlants" id="HORVU.MOREX.r3.7HG0648070.1">
    <property type="protein sequence ID" value="HORVU.MOREX.r3.7HG0648070.1"/>
    <property type="gene ID" value="HORVU.MOREX.r3.7HG0648070"/>
</dbReference>
<keyword evidence="3" id="KW-1185">Reference proteome</keyword>
<dbReference type="PANTHER" id="PTHR34591:SF39">
    <property type="entry name" value="F-BOX DOMAIN-CONTAINING PROTEIN"/>
    <property type="match status" value="1"/>
</dbReference>
<protein>
    <recommendedName>
        <fullName evidence="1">F-box domain-containing protein</fullName>
    </recommendedName>
</protein>
<reference evidence="2" key="2">
    <citation type="submission" date="2020-10" db="EMBL/GenBank/DDBJ databases">
        <authorList>
            <person name="Scholz U."/>
            <person name="Mascher M."/>
            <person name="Fiebig A."/>
        </authorList>
    </citation>
    <scope>NUCLEOTIDE SEQUENCE [LARGE SCALE GENOMIC DNA]</scope>
    <source>
        <strain evidence="2">cv. Morex</strain>
    </source>
</reference>
<proteinExistence type="predicted"/>
<feature type="domain" description="F-box" evidence="1">
    <location>
        <begin position="7"/>
        <end position="47"/>
    </location>
</feature>